<organism evidence="2">
    <name type="scientific">freshwater metagenome</name>
    <dbReference type="NCBI Taxonomy" id="449393"/>
    <lineage>
        <taxon>unclassified sequences</taxon>
        <taxon>metagenomes</taxon>
        <taxon>ecological metagenomes</taxon>
    </lineage>
</organism>
<proteinExistence type="predicted"/>
<dbReference type="AlphaFoldDB" id="A0A6J6D3S1"/>
<dbReference type="EMBL" id="CAEZTH010000012">
    <property type="protein sequence ID" value="CAB4557975.1"/>
    <property type="molecule type" value="Genomic_DNA"/>
</dbReference>
<feature type="compositionally biased region" description="Polar residues" evidence="1">
    <location>
        <begin position="306"/>
        <end position="323"/>
    </location>
</feature>
<name>A0A6J6D3S1_9ZZZZ</name>
<dbReference type="InterPro" id="IPR029058">
    <property type="entry name" value="AB_hydrolase_fold"/>
</dbReference>
<dbReference type="Gene3D" id="3.40.50.1820">
    <property type="entry name" value="alpha/beta hydrolase"/>
    <property type="match status" value="1"/>
</dbReference>
<reference evidence="2" key="1">
    <citation type="submission" date="2020-05" db="EMBL/GenBank/DDBJ databases">
        <authorList>
            <person name="Chiriac C."/>
            <person name="Salcher M."/>
            <person name="Ghai R."/>
            <person name="Kavagutti S V."/>
        </authorList>
    </citation>
    <scope>NUCLEOTIDE SEQUENCE</scope>
</reference>
<sequence length="352" mass="37683">MTIESYGGNPDILATREEIHRVAFEIKLAAEQLAAFSSIESLLSDPLRLLQYRAATISVLSKLERLHSNCLVASEQYFSTEAQIHRRFEIHFVPALAAVATNVATTLGWNLDQRISATKKSTAATSTPNSITQLLDRLAQLSSKKQPTVGIDFFQTADQRTAIVYIPGTQTLGLGDGSNPLDLQSNILAMQGNGLAASERAVLEAMSQAGIAATDEVIFVGHSQGGMVAGNLAQHPAGYITAGLVTIGAPIAQLKLSKVPVMAIEHVNDPIPNASGRVNPLTKNWVTIQRTSLASESDAPMHSHSLKSYKNTTQEVDASKSKGSVNIKQQLLSQVLGAPVGKAMDFVISREF</sequence>
<gene>
    <name evidence="2" type="ORF">UFOPK1639_00218</name>
</gene>
<dbReference type="SUPFAM" id="SSF53474">
    <property type="entry name" value="alpha/beta-Hydrolases"/>
    <property type="match status" value="1"/>
</dbReference>
<evidence type="ECO:0000256" key="1">
    <source>
        <dbReference type="SAM" id="MobiDB-lite"/>
    </source>
</evidence>
<protein>
    <submittedName>
        <fullName evidence="2">Unannotated protein</fullName>
    </submittedName>
</protein>
<feature type="region of interest" description="Disordered" evidence="1">
    <location>
        <begin position="293"/>
        <end position="323"/>
    </location>
</feature>
<accession>A0A6J6D3S1</accession>
<evidence type="ECO:0000313" key="2">
    <source>
        <dbReference type="EMBL" id="CAB4557975.1"/>
    </source>
</evidence>